<name>A0A2G6MQ84_9BACT</name>
<protein>
    <submittedName>
        <fullName evidence="1">Uncharacterized protein</fullName>
    </submittedName>
</protein>
<organism evidence="1 2">
    <name type="scientific">Desulfobacter postgatei</name>
    <dbReference type="NCBI Taxonomy" id="2293"/>
    <lineage>
        <taxon>Bacteria</taxon>
        <taxon>Pseudomonadati</taxon>
        <taxon>Thermodesulfobacteriota</taxon>
        <taxon>Desulfobacteria</taxon>
        <taxon>Desulfobacterales</taxon>
        <taxon>Desulfobacteraceae</taxon>
        <taxon>Desulfobacter</taxon>
    </lineage>
</organism>
<reference evidence="1 2" key="1">
    <citation type="submission" date="2017-10" db="EMBL/GenBank/DDBJ databases">
        <title>Novel microbial diversity and functional potential in the marine mammal oral microbiome.</title>
        <authorList>
            <person name="Dudek N.K."/>
            <person name="Sun C.L."/>
            <person name="Burstein D."/>
            <person name="Kantor R.S."/>
            <person name="Aliaga Goltsman D.S."/>
            <person name="Bik E.M."/>
            <person name="Thomas B.C."/>
            <person name="Banfield J.F."/>
            <person name="Relman D.A."/>
        </authorList>
    </citation>
    <scope>NUCLEOTIDE SEQUENCE [LARGE SCALE GENOMIC DNA]</scope>
    <source>
        <strain evidence="1">DOLJORAL78_47_202</strain>
    </source>
</reference>
<accession>A0A2G6MQ84</accession>
<proteinExistence type="predicted"/>
<evidence type="ECO:0000313" key="1">
    <source>
        <dbReference type="EMBL" id="PIE62171.1"/>
    </source>
</evidence>
<dbReference type="Proteomes" id="UP000231203">
    <property type="component" value="Unassembled WGS sequence"/>
</dbReference>
<gene>
    <name evidence="1" type="ORF">CSA25_06340</name>
</gene>
<dbReference type="AlphaFoldDB" id="A0A2G6MQ84"/>
<sequence>MTFVFLPGLIEKLHNPARPSMPFSEIDGFNSQQYFHMGCNLNHGHSSRKCLSSSTAAVPTRPLKQIRIFIPD</sequence>
<dbReference type="EMBL" id="PDTI01000059">
    <property type="protein sequence ID" value="PIE62171.1"/>
    <property type="molecule type" value="Genomic_DNA"/>
</dbReference>
<comment type="caution">
    <text evidence="1">The sequence shown here is derived from an EMBL/GenBank/DDBJ whole genome shotgun (WGS) entry which is preliminary data.</text>
</comment>
<evidence type="ECO:0000313" key="2">
    <source>
        <dbReference type="Proteomes" id="UP000231203"/>
    </source>
</evidence>